<evidence type="ECO:0000256" key="1">
    <source>
        <dbReference type="ARBA" id="ARBA00010690"/>
    </source>
</evidence>
<dbReference type="PANTHER" id="PTHR30531">
    <property type="entry name" value="FLAGELLAR BIOSYNTHETIC PROTEIN FLHB"/>
    <property type="match status" value="1"/>
</dbReference>
<keyword evidence="3" id="KW-0969">Cilium</keyword>
<evidence type="ECO:0000313" key="3">
    <source>
        <dbReference type="EMBL" id="OAN50228.1"/>
    </source>
</evidence>
<comment type="caution">
    <text evidence="3">The sequence shown here is derived from an EMBL/GenBank/DDBJ whole genome shotgun (WGS) entry which is preliminary data.</text>
</comment>
<dbReference type="Pfam" id="PF01312">
    <property type="entry name" value="Bac_export_2"/>
    <property type="match status" value="1"/>
</dbReference>
<gene>
    <name evidence="3" type="ORF">A6A04_02150</name>
</gene>
<dbReference type="GO" id="GO:0005886">
    <property type="term" value="C:plasma membrane"/>
    <property type="evidence" value="ECO:0007669"/>
    <property type="project" value="TreeGrafter"/>
</dbReference>
<proteinExistence type="inferred from homology"/>
<feature type="compositionally biased region" description="Basic and acidic residues" evidence="2">
    <location>
        <begin position="7"/>
        <end position="16"/>
    </location>
</feature>
<dbReference type="OrthoDB" id="5244399at2"/>
<dbReference type="AlphaFoldDB" id="A0A178MQ45"/>
<evidence type="ECO:0000313" key="4">
    <source>
        <dbReference type="Proteomes" id="UP000078428"/>
    </source>
</evidence>
<dbReference type="SUPFAM" id="SSF160544">
    <property type="entry name" value="EscU C-terminal domain-like"/>
    <property type="match status" value="1"/>
</dbReference>
<keyword evidence="3" id="KW-0966">Cell projection</keyword>
<dbReference type="GO" id="GO:0009306">
    <property type="term" value="P:protein secretion"/>
    <property type="evidence" value="ECO:0007669"/>
    <property type="project" value="InterPro"/>
</dbReference>
<sequence length="117" mass="12212">MSGSDIWDERAEEVAERQGSGRARRPVAVALQHDPDRPDLPTVTASGRGAVAEQILNLAFAHGVKVRTDPDLAEVLAAVEVDTVIPVEAFVAVAEILAYVYRANGRAAAAAAAAPSP</sequence>
<dbReference type="RefSeq" id="WP_068492587.1">
    <property type="nucleotide sequence ID" value="NZ_LWQT01000055.1"/>
</dbReference>
<dbReference type="Gene3D" id="3.40.1690.10">
    <property type="entry name" value="secretion proteins EscU"/>
    <property type="match status" value="1"/>
</dbReference>
<protein>
    <submittedName>
        <fullName evidence="3">Flagellar protein FhlB</fullName>
    </submittedName>
</protein>
<keyword evidence="3" id="KW-0282">Flagellum</keyword>
<dbReference type="InterPro" id="IPR029025">
    <property type="entry name" value="T3SS_substrate_exporter_C"/>
</dbReference>
<accession>A0A178MQ45</accession>
<dbReference type="PANTHER" id="PTHR30531:SF12">
    <property type="entry name" value="FLAGELLAR BIOSYNTHETIC PROTEIN FLHB"/>
    <property type="match status" value="1"/>
</dbReference>
<evidence type="ECO:0000256" key="2">
    <source>
        <dbReference type="SAM" id="MobiDB-lite"/>
    </source>
</evidence>
<dbReference type="EMBL" id="LWQT01000055">
    <property type="protein sequence ID" value="OAN50228.1"/>
    <property type="molecule type" value="Genomic_DNA"/>
</dbReference>
<reference evidence="3 4" key="1">
    <citation type="submission" date="2016-04" db="EMBL/GenBank/DDBJ databases">
        <title>Draft genome sequence of freshwater magnetotactic bacteria Magnetospirillum marisnigri SP-1 and Magnetospirillum moscoviense BB-1.</title>
        <authorList>
            <person name="Koziaeva V."/>
            <person name="Dziuba M.V."/>
            <person name="Ivanov T.M."/>
            <person name="Kuznetsov B."/>
            <person name="Grouzdev D.S."/>
        </authorList>
    </citation>
    <scope>NUCLEOTIDE SEQUENCE [LARGE SCALE GENOMIC DNA]</scope>
    <source>
        <strain evidence="3 4">SP-1</strain>
    </source>
</reference>
<dbReference type="Proteomes" id="UP000078428">
    <property type="component" value="Unassembled WGS sequence"/>
</dbReference>
<dbReference type="STRING" id="1285242.A6A04_02150"/>
<organism evidence="3 4">
    <name type="scientific">Paramagnetospirillum marisnigri</name>
    <dbReference type="NCBI Taxonomy" id="1285242"/>
    <lineage>
        <taxon>Bacteria</taxon>
        <taxon>Pseudomonadati</taxon>
        <taxon>Pseudomonadota</taxon>
        <taxon>Alphaproteobacteria</taxon>
        <taxon>Rhodospirillales</taxon>
        <taxon>Magnetospirillaceae</taxon>
        <taxon>Paramagnetospirillum</taxon>
    </lineage>
</organism>
<dbReference type="InterPro" id="IPR006135">
    <property type="entry name" value="T3SS_substrate_exporter"/>
</dbReference>
<feature type="region of interest" description="Disordered" evidence="2">
    <location>
        <begin position="1"/>
        <end position="40"/>
    </location>
</feature>
<name>A0A178MQ45_9PROT</name>
<comment type="similarity">
    <text evidence="1">Belongs to the type III secretion exporter family.</text>
</comment>
<keyword evidence="4" id="KW-1185">Reference proteome</keyword>